<organism evidence="1 2">
    <name type="scientific">Methanolapillus millepedarum</name>
    <dbReference type="NCBI Taxonomy" id="3028296"/>
    <lineage>
        <taxon>Archaea</taxon>
        <taxon>Methanobacteriati</taxon>
        <taxon>Methanobacteriota</taxon>
        <taxon>Stenosarchaea group</taxon>
        <taxon>Methanomicrobia</taxon>
        <taxon>Methanosarcinales</taxon>
        <taxon>Methanosarcinaceae</taxon>
        <taxon>Methanolapillus</taxon>
    </lineage>
</organism>
<proteinExistence type="predicted"/>
<evidence type="ECO:0008006" key="3">
    <source>
        <dbReference type="Google" id="ProtNLM"/>
    </source>
</evidence>
<reference evidence="1 2" key="1">
    <citation type="submission" date="2023-07" db="EMBL/GenBank/DDBJ databases">
        <title>Closed genoem sequence of Methanosarcinaceae archaeon Ac7.</title>
        <authorList>
            <person name="Poehlein A."/>
            <person name="Protasov E."/>
            <person name="Platt K."/>
            <person name="Reeh H."/>
            <person name="Daniel R."/>
            <person name="Brune A."/>
        </authorList>
    </citation>
    <scope>NUCLEOTIDE SEQUENCE [LARGE SCALE GENOMIC DNA]</scope>
    <source>
        <strain evidence="1 2">Ac7</strain>
    </source>
</reference>
<dbReference type="Pfam" id="PF21965">
    <property type="entry name" value="SAMP2"/>
    <property type="match status" value="1"/>
</dbReference>
<dbReference type="EMBL" id="CP131060">
    <property type="protein sequence ID" value="WNY24652.1"/>
    <property type="molecule type" value="Genomic_DNA"/>
</dbReference>
<dbReference type="InterPro" id="IPR016155">
    <property type="entry name" value="Mopterin_synth/thiamin_S_b"/>
</dbReference>
<keyword evidence="2" id="KW-1185">Reference proteome</keyword>
<dbReference type="InterPro" id="IPR012675">
    <property type="entry name" value="Beta-grasp_dom_sf"/>
</dbReference>
<gene>
    <name evidence="1" type="ORF">MsAc7_01760</name>
</gene>
<protein>
    <recommendedName>
        <fullName evidence="3">MoaD/ThiS family protein</fullName>
    </recommendedName>
</protein>
<evidence type="ECO:0000313" key="1">
    <source>
        <dbReference type="EMBL" id="WNY24652.1"/>
    </source>
</evidence>
<sequence length="75" mass="8736">MISLESRKITVEIDQNGQKTERDIEILKNETYESLLKKLNINEETVLVFNNKKPVPYDDVIESGKIQILKVVFDQ</sequence>
<evidence type="ECO:0000313" key="2">
    <source>
        <dbReference type="Proteomes" id="UP001303587"/>
    </source>
</evidence>
<dbReference type="SUPFAM" id="SSF54285">
    <property type="entry name" value="MoaD/ThiS"/>
    <property type="match status" value="1"/>
</dbReference>
<dbReference type="InterPro" id="IPR053833">
    <property type="entry name" value="SAMP2"/>
</dbReference>
<dbReference type="Proteomes" id="UP001303587">
    <property type="component" value="Chromosome"/>
</dbReference>
<dbReference type="Gene3D" id="3.10.20.30">
    <property type="match status" value="1"/>
</dbReference>
<name>A0AA96ZVB1_9EURY</name>
<accession>A0AA96ZVB1</accession>
<dbReference type="AlphaFoldDB" id="A0AA96ZVB1"/>